<feature type="region of interest" description="Disordered" evidence="1">
    <location>
        <begin position="1"/>
        <end position="37"/>
    </location>
</feature>
<dbReference type="EMBL" id="PJQY01003575">
    <property type="protein sequence ID" value="PQM36165.1"/>
    <property type="molecule type" value="Genomic_DNA"/>
</dbReference>
<evidence type="ECO:0000313" key="3">
    <source>
        <dbReference type="Proteomes" id="UP000250321"/>
    </source>
</evidence>
<comment type="caution">
    <text evidence="2">The sequence shown here is derived from an EMBL/GenBank/DDBJ whole genome shotgun (WGS) entry which is preliminary data.</text>
</comment>
<dbReference type="AlphaFoldDB" id="A0A314UF91"/>
<dbReference type="Proteomes" id="UP000250321">
    <property type="component" value="Unassembled WGS sequence"/>
</dbReference>
<protein>
    <submittedName>
        <fullName evidence="2">Uncharacterized protein</fullName>
    </submittedName>
</protein>
<sequence>MMFPSESSAPSSAAFTPPTPASGPSSPQLNKLPASFNERFLAHKRNSEQFSTEVGKGMA</sequence>
<proteinExistence type="predicted"/>
<evidence type="ECO:0000313" key="2">
    <source>
        <dbReference type="EMBL" id="PQM36165.1"/>
    </source>
</evidence>
<gene>
    <name evidence="2" type="ORF">Pyn_06666</name>
</gene>
<keyword evidence="3" id="KW-1185">Reference proteome</keyword>
<feature type="compositionally biased region" description="Low complexity" evidence="1">
    <location>
        <begin position="1"/>
        <end position="27"/>
    </location>
</feature>
<accession>A0A314UF91</accession>
<evidence type="ECO:0000256" key="1">
    <source>
        <dbReference type="SAM" id="MobiDB-lite"/>
    </source>
</evidence>
<reference evidence="2 3" key="1">
    <citation type="submission" date="2018-02" db="EMBL/GenBank/DDBJ databases">
        <title>Draft genome of wild Prunus yedoensis var. nudiflora.</title>
        <authorList>
            <person name="Baek S."/>
            <person name="Kim J.-H."/>
            <person name="Choi K."/>
            <person name="Kim G.-B."/>
            <person name="Cho A."/>
            <person name="Jang H."/>
            <person name="Shin C.-H."/>
            <person name="Yu H.-J."/>
            <person name="Mun J.-H."/>
        </authorList>
    </citation>
    <scope>NUCLEOTIDE SEQUENCE [LARGE SCALE GENOMIC DNA]</scope>
    <source>
        <strain evidence="3">cv. Jeju island</strain>
        <tissue evidence="2">Leaf</tissue>
    </source>
</reference>
<name>A0A314UF91_PRUYE</name>
<organism evidence="2 3">
    <name type="scientific">Prunus yedoensis var. nudiflora</name>
    <dbReference type="NCBI Taxonomy" id="2094558"/>
    <lineage>
        <taxon>Eukaryota</taxon>
        <taxon>Viridiplantae</taxon>
        <taxon>Streptophyta</taxon>
        <taxon>Embryophyta</taxon>
        <taxon>Tracheophyta</taxon>
        <taxon>Spermatophyta</taxon>
        <taxon>Magnoliopsida</taxon>
        <taxon>eudicotyledons</taxon>
        <taxon>Gunneridae</taxon>
        <taxon>Pentapetalae</taxon>
        <taxon>rosids</taxon>
        <taxon>fabids</taxon>
        <taxon>Rosales</taxon>
        <taxon>Rosaceae</taxon>
        <taxon>Amygdaloideae</taxon>
        <taxon>Amygdaleae</taxon>
        <taxon>Prunus</taxon>
    </lineage>
</organism>